<dbReference type="EMBL" id="MF417904">
    <property type="protein sequence ID" value="ASN70282.1"/>
    <property type="molecule type" value="Genomic_DNA"/>
</dbReference>
<dbReference type="Pfam" id="PF04233">
    <property type="entry name" value="Phage_Mu_F"/>
    <property type="match status" value="1"/>
</dbReference>
<dbReference type="NCBIfam" id="TIGR01641">
    <property type="entry name" value="phageSPP1_gp7"/>
    <property type="match status" value="1"/>
</dbReference>
<name>A0A2H4J4W7_9CAUD</name>
<dbReference type="InterPro" id="IPR006528">
    <property type="entry name" value="Phage_head_morphogenesis_dom"/>
</dbReference>
<protein>
    <submittedName>
        <fullName evidence="3">Putative minor head phage protein</fullName>
    </submittedName>
</protein>
<feature type="coiled-coil region" evidence="1">
    <location>
        <begin position="103"/>
        <end position="130"/>
    </location>
</feature>
<proteinExistence type="predicted"/>
<gene>
    <name evidence="3" type="ORF">10S9_28</name>
</gene>
<sequence length="349" mass="40865">MSNLSYWEKRKVQEMFRYMEQAEKVADEVSKVYLKASRYIGFELDEIFERYQKKHKLSEKDSYRLLNSMKDKTSINELKAALESGSSDKTKAEILAELESPAYQARLERLQQLQNQIDMTMQEVYRQEKLKSTSHYVDLANEAYYRSIFDIQQRIGLDFGFNLISPKVIDRVINSKWSGANYSTRIWSNTRALAQDLKEELLINLITGRTDREVADIIANKFATGSSEARRLVRTESCNLANQMEMVSYEECGIEHYRFIATLDLRTSSICRNLDGERFKVSEQQPGLNCPPMHPWCRSTTICDIEEEELLKLKRRARDPHTGKIKTFPASITYKQWHKKHVIFITKQH</sequence>
<accession>A0A2H4J4W7</accession>
<evidence type="ECO:0000256" key="1">
    <source>
        <dbReference type="SAM" id="Coils"/>
    </source>
</evidence>
<keyword evidence="1" id="KW-0175">Coiled coil</keyword>
<reference evidence="3" key="1">
    <citation type="submission" date="2017-06" db="EMBL/GenBank/DDBJ databases">
        <title>Novel phages from South African skin metaviromes.</title>
        <authorList>
            <person name="van Zyl L.J."/>
            <person name="Abrahams Y."/>
            <person name="Stander E.A."/>
            <person name="Kirby B.M."/>
            <person name="Clavaud C."/>
            <person name="Farcet C."/>
            <person name="Breton L."/>
            <person name="Trindade M.I."/>
        </authorList>
    </citation>
    <scope>NUCLEOTIDE SEQUENCE</scope>
</reference>
<evidence type="ECO:0000259" key="2">
    <source>
        <dbReference type="Pfam" id="PF04233"/>
    </source>
</evidence>
<feature type="domain" description="Phage head morphogenesis" evidence="2">
    <location>
        <begin position="196"/>
        <end position="302"/>
    </location>
</feature>
<evidence type="ECO:0000313" key="3">
    <source>
        <dbReference type="EMBL" id="ASN70282.1"/>
    </source>
</evidence>
<organism evidence="3">
    <name type="scientific">uncultured Caudovirales phage</name>
    <dbReference type="NCBI Taxonomy" id="2100421"/>
    <lineage>
        <taxon>Viruses</taxon>
        <taxon>Duplodnaviria</taxon>
        <taxon>Heunggongvirae</taxon>
        <taxon>Uroviricota</taxon>
        <taxon>Caudoviricetes</taxon>
        <taxon>Peduoviridae</taxon>
        <taxon>Maltschvirus</taxon>
        <taxon>Maltschvirus maltsch</taxon>
    </lineage>
</organism>